<dbReference type="PANTHER" id="PTHR10649:SF12">
    <property type="entry name" value="SPINELESS, ISOFORM C"/>
    <property type="match status" value="1"/>
</dbReference>
<evidence type="ECO:0000256" key="1">
    <source>
        <dbReference type="ARBA" id="ARBA00004123"/>
    </source>
</evidence>
<dbReference type="STRING" id="6412.T1ERF1"/>
<dbReference type="KEGG" id="hro:HELRODRAFT_161383"/>
<keyword evidence="4" id="KW-0804">Transcription</keyword>
<keyword evidence="3" id="KW-0238">DNA-binding</keyword>
<protein>
    <submittedName>
        <fullName evidence="6 7">Uncharacterized protein</fullName>
    </submittedName>
</protein>
<evidence type="ECO:0000313" key="7">
    <source>
        <dbReference type="EnsemblMetazoa" id="HelroP161383"/>
    </source>
</evidence>
<dbReference type="InterPro" id="IPR039091">
    <property type="entry name" value="AHR/AHRR"/>
</dbReference>
<proteinExistence type="predicted"/>
<name>T1ERF1_HELRO</name>
<evidence type="ECO:0000256" key="2">
    <source>
        <dbReference type="ARBA" id="ARBA00023015"/>
    </source>
</evidence>
<reference evidence="7" key="3">
    <citation type="submission" date="2015-06" db="UniProtKB">
        <authorList>
            <consortium name="EnsemblMetazoa"/>
        </authorList>
    </citation>
    <scope>IDENTIFICATION</scope>
</reference>
<gene>
    <name evidence="7" type="primary">20199151</name>
    <name evidence="6" type="ORF">HELRODRAFT_161383</name>
</gene>
<evidence type="ECO:0000256" key="3">
    <source>
        <dbReference type="ARBA" id="ARBA00023125"/>
    </source>
</evidence>
<dbReference type="CDD" id="cd00130">
    <property type="entry name" value="PAS"/>
    <property type="match status" value="1"/>
</dbReference>
<dbReference type="Pfam" id="PF14598">
    <property type="entry name" value="PAS_11"/>
    <property type="match status" value="1"/>
</dbReference>
<dbReference type="EMBL" id="KB096742">
    <property type="protein sequence ID" value="ESO02146.1"/>
    <property type="molecule type" value="Genomic_DNA"/>
</dbReference>
<reference evidence="8" key="1">
    <citation type="submission" date="2012-12" db="EMBL/GenBank/DDBJ databases">
        <authorList>
            <person name="Hellsten U."/>
            <person name="Grimwood J."/>
            <person name="Chapman J.A."/>
            <person name="Shapiro H."/>
            <person name="Aerts A."/>
            <person name="Otillar R.P."/>
            <person name="Terry A.Y."/>
            <person name="Boore J.L."/>
            <person name="Simakov O."/>
            <person name="Marletaz F."/>
            <person name="Cho S.-J."/>
            <person name="Edsinger-Gonzales E."/>
            <person name="Havlak P."/>
            <person name="Kuo D.-H."/>
            <person name="Larsson T."/>
            <person name="Lv J."/>
            <person name="Arendt D."/>
            <person name="Savage R."/>
            <person name="Osoegawa K."/>
            <person name="de Jong P."/>
            <person name="Lindberg D.R."/>
            <person name="Seaver E.C."/>
            <person name="Weisblat D.A."/>
            <person name="Putnam N.H."/>
            <person name="Grigoriev I.V."/>
            <person name="Rokhsar D.S."/>
        </authorList>
    </citation>
    <scope>NUCLEOTIDE SEQUENCE</scope>
</reference>
<dbReference type="SUPFAM" id="SSF55785">
    <property type="entry name" value="PYP-like sensor domain (PAS domain)"/>
    <property type="match status" value="1"/>
</dbReference>
<keyword evidence="8" id="KW-1185">Reference proteome</keyword>
<dbReference type="EnsemblMetazoa" id="HelroT161383">
    <property type="protein sequence ID" value="HelroP161383"/>
    <property type="gene ID" value="HelroG161383"/>
</dbReference>
<dbReference type="InParanoid" id="T1ERF1"/>
<dbReference type="GO" id="GO:0005634">
    <property type="term" value="C:nucleus"/>
    <property type="evidence" value="ECO:0007669"/>
    <property type="project" value="UniProtKB-SubCell"/>
</dbReference>
<evidence type="ECO:0000313" key="8">
    <source>
        <dbReference type="Proteomes" id="UP000015101"/>
    </source>
</evidence>
<dbReference type="PANTHER" id="PTHR10649">
    <property type="entry name" value="ARYL HYDROCARBON RECEPTOR"/>
    <property type="match status" value="1"/>
</dbReference>
<dbReference type="RefSeq" id="XP_009019554.1">
    <property type="nucleotide sequence ID" value="XM_009021306.1"/>
</dbReference>
<dbReference type="InterPro" id="IPR000014">
    <property type="entry name" value="PAS"/>
</dbReference>
<dbReference type="Proteomes" id="UP000015101">
    <property type="component" value="Unassembled WGS sequence"/>
</dbReference>
<dbReference type="OrthoDB" id="7788762at2759"/>
<dbReference type="AlphaFoldDB" id="T1ERF1"/>
<comment type="subcellular location">
    <subcellularLocation>
        <location evidence="1">Nucleus</location>
    </subcellularLocation>
</comment>
<dbReference type="InterPro" id="IPR035965">
    <property type="entry name" value="PAS-like_dom_sf"/>
</dbReference>
<keyword evidence="2" id="KW-0805">Transcription regulation</keyword>
<sequence length="456" mass="51538">MYNLVHPLDLQYFSRAHEQLIKTGSSGMVVYRVVSKNMKVLWMQTNCKLLYRSSKPETIEAFNRLLTEDEGLNLLSKRNQQFTLPYSQSNQIFNDLRTHEPTFQQSVDKFETFHNQMISMDIPRLKAVNVEEHPQPTSRTDHHHTSSVKNIYYAVNEYDYTYQYGDASQHELTNRLICEVGAAHRKPSFDCNIQQSVVNNGYDYMNVSNLKNNNSNNSLSNANVLSNITNNNIVNNNVMNNNITTNIIINNNNNNSMNTNSNIGANNNVIRNNQISDLNISTNNNNTNNNLMKSNNTNNNRSINNNVPINNSSYAIIDKLAKNAFAALTTPQTTTTTNNIVLYDNWINNTNITLTNNNFNPANVNLFSSSSNNNNNTTLTNTTYAGQHVLQCPKNNINNSSKNINNNNNSSNITTRNNISSNNIITTTICNKDNSSQQIQTRGSVIKVKSIRSNNK</sequence>
<dbReference type="eggNOG" id="KOG3560">
    <property type="taxonomic scope" value="Eukaryota"/>
</dbReference>
<dbReference type="EMBL" id="AMQM01000807">
    <property type="status" value="NOT_ANNOTATED_CDS"/>
    <property type="molecule type" value="Genomic_DNA"/>
</dbReference>
<reference evidence="6 8" key="2">
    <citation type="journal article" date="2013" name="Nature">
        <title>Insights into bilaterian evolution from three spiralian genomes.</title>
        <authorList>
            <person name="Simakov O."/>
            <person name="Marletaz F."/>
            <person name="Cho S.J."/>
            <person name="Edsinger-Gonzales E."/>
            <person name="Havlak P."/>
            <person name="Hellsten U."/>
            <person name="Kuo D.H."/>
            <person name="Larsson T."/>
            <person name="Lv J."/>
            <person name="Arendt D."/>
            <person name="Savage R."/>
            <person name="Osoegawa K."/>
            <person name="de Jong P."/>
            <person name="Grimwood J."/>
            <person name="Chapman J.A."/>
            <person name="Shapiro H."/>
            <person name="Aerts A."/>
            <person name="Otillar R.P."/>
            <person name="Terry A.Y."/>
            <person name="Boore J.L."/>
            <person name="Grigoriev I.V."/>
            <person name="Lindberg D.R."/>
            <person name="Seaver E.C."/>
            <person name="Weisblat D.A."/>
            <person name="Putnam N.H."/>
            <person name="Rokhsar D.S."/>
        </authorList>
    </citation>
    <scope>NUCLEOTIDE SEQUENCE</scope>
</reference>
<dbReference type="GO" id="GO:0006805">
    <property type="term" value="P:xenobiotic metabolic process"/>
    <property type="evidence" value="ECO:0007669"/>
    <property type="project" value="InterPro"/>
</dbReference>
<organism evidence="7 8">
    <name type="scientific">Helobdella robusta</name>
    <name type="common">Californian leech</name>
    <dbReference type="NCBI Taxonomy" id="6412"/>
    <lineage>
        <taxon>Eukaryota</taxon>
        <taxon>Metazoa</taxon>
        <taxon>Spiralia</taxon>
        <taxon>Lophotrochozoa</taxon>
        <taxon>Annelida</taxon>
        <taxon>Clitellata</taxon>
        <taxon>Hirudinea</taxon>
        <taxon>Rhynchobdellida</taxon>
        <taxon>Glossiphoniidae</taxon>
        <taxon>Helobdella</taxon>
    </lineage>
</organism>
<dbReference type="HOGENOM" id="CLU_600330_0_0_1"/>
<accession>T1ERF1</accession>
<evidence type="ECO:0000256" key="5">
    <source>
        <dbReference type="ARBA" id="ARBA00023242"/>
    </source>
</evidence>
<dbReference type="Gene3D" id="3.30.450.20">
    <property type="entry name" value="PAS domain"/>
    <property type="match status" value="1"/>
</dbReference>
<dbReference type="GO" id="GO:0003677">
    <property type="term" value="F:DNA binding"/>
    <property type="evidence" value="ECO:0007669"/>
    <property type="project" value="UniProtKB-KW"/>
</dbReference>
<dbReference type="GeneID" id="20199151"/>
<keyword evidence="5" id="KW-0539">Nucleus</keyword>
<evidence type="ECO:0000256" key="4">
    <source>
        <dbReference type="ARBA" id="ARBA00023163"/>
    </source>
</evidence>
<evidence type="ECO:0000313" key="6">
    <source>
        <dbReference type="EMBL" id="ESO02146.1"/>
    </source>
</evidence>
<dbReference type="CTD" id="20199151"/>